<name>A0A0A9EW04_ARUDO</name>
<dbReference type="AlphaFoldDB" id="A0A0A9EW04"/>
<sequence length="80" mass="8792">MLTSILLGCWFARPMIVVNRGRIGRMLIENILFQLLVSHEVRTGYTMAIVTEAVLGSHVQSSSCHHLPLHSVVPSHATAS</sequence>
<proteinExistence type="predicted"/>
<organism evidence="1">
    <name type="scientific">Arundo donax</name>
    <name type="common">Giant reed</name>
    <name type="synonym">Donax arundinaceus</name>
    <dbReference type="NCBI Taxonomy" id="35708"/>
    <lineage>
        <taxon>Eukaryota</taxon>
        <taxon>Viridiplantae</taxon>
        <taxon>Streptophyta</taxon>
        <taxon>Embryophyta</taxon>
        <taxon>Tracheophyta</taxon>
        <taxon>Spermatophyta</taxon>
        <taxon>Magnoliopsida</taxon>
        <taxon>Liliopsida</taxon>
        <taxon>Poales</taxon>
        <taxon>Poaceae</taxon>
        <taxon>PACMAD clade</taxon>
        <taxon>Arundinoideae</taxon>
        <taxon>Arundineae</taxon>
        <taxon>Arundo</taxon>
    </lineage>
</organism>
<evidence type="ECO:0000313" key="1">
    <source>
        <dbReference type="EMBL" id="JAE03134.1"/>
    </source>
</evidence>
<reference evidence="1" key="2">
    <citation type="journal article" date="2015" name="Data Brief">
        <title>Shoot transcriptome of the giant reed, Arundo donax.</title>
        <authorList>
            <person name="Barrero R.A."/>
            <person name="Guerrero F.D."/>
            <person name="Moolhuijzen P."/>
            <person name="Goolsby J.A."/>
            <person name="Tidwell J."/>
            <person name="Bellgard S.E."/>
            <person name="Bellgard M.I."/>
        </authorList>
    </citation>
    <scope>NUCLEOTIDE SEQUENCE</scope>
    <source>
        <tissue evidence="1">Shoot tissue taken approximately 20 cm above the soil surface</tissue>
    </source>
</reference>
<protein>
    <submittedName>
        <fullName evidence="1">Uncharacterized protein</fullName>
    </submittedName>
</protein>
<dbReference type="EMBL" id="GBRH01194762">
    <property type="protein sequence ID" value="JAE03134.1"/>
    <property type="molecule type" value="Transcribed_RNA"/>
</dbReference>
<accession>A0A0A9EW04</accession>
<reference evidence="1" key="1">
    <citation type="submission" date="2014-09" db="EMBL/GenBank/DDBJ databases">
        <authorList>
            <person name="Magalhaes I.L.F."/>
            <person name="Oliveira U."/>
            <person name="Santos F.R."/>
            <person name="Vidigal T.H.D.A."/>
            <person name="Brescovit A.D."/>
            <person name="Santos A.J."/>
        </authorList>
    </citation>
    <scope>NUCLEOTIDE SEQUENCE</scope>
    <source>
        <tissue evidence="1">Shoot tissue taken approximately 20 cm above the soil surface</tissue>
    </source>
</reference>